<dbReference type="OrthoDB" id="128412at2759"/>
<dbReference type="Proteomes" id="UP000237271">
    <property type="component" value="Unassembled WGS sequence"/>
</dbReference>
<feature type="compositionally biased region" description="Polar residues" evidence="1">
    <location>
        <begin position="59"/>
        <end position="68"/>
    </location>
</feature>
<name>A0A2P4XCP5_9STRA</name>
<feature type="region of interest" description="Disordered" evidence="1">
    <location>
        <begin position="226"/>
        <end position="255"/>
    </location>
</feature>
<organism evidence="2 3">
    <name type="scientific">Phytophthora palmivora</name>
    <dbReference type="NCBI Taxonomy" id="4796"/>
    <lineage>
        <taxon>Eukaryota</taxon>
        <taxon>Sar</taxon>
        <taxon>Stramenopiles</taxon>
        <taxon>Oomycota</taxon>
        <taxon>Peronosporomycetes</taxon>
        <taxon>Peronosporales</taxon>
        <taxon>Peronosporaceae</taxon>
        <taxon>Phytophthora</taxon>
    </lineage>
</organism>
<accession>A0A2P4XCP5</accession>
<reference evidence="2 3" key="1">
    <citation type="journal article" date="2017" name="Genome Biol. Evol.">
        <title>Phytophthora megakarya and P. palmivora, closely related causal agents of cacao black pod rot, underwent increases in genome sizes and gene numbers by different mechanisms.</title>
        <authorList>
            <person name="Ali S.S."/>
            <person name="Shao J."/>
            <person name="Lary D.J."/>
            <person name="Kronmiller B."/>
            <person name="Shen D."/>
            <person name="Strem M.D."/>
            <person name="Amoako-Attah I."/>
            <person name="Akrofi A.Y."/>
            <person name="Begoude B.A."/>
            <person name="Ten Hoopen G.M."/>
            <person name="Coulibaly K."/>
            <person name="Kebe B.I."/>
            <person name="Melnick R.L."/>
            <person name="Guiltinan M.J."/>
            <person name="Tyler B.M."/>
            <person name="Meinhardt L.W."/>
            <person name="Bailey B.A."/>
        </authorList>
    </citation>
    <scope>NUCLEOTIDE SEQUENCE [LARGE SCALE GENOMIC DNA]</scope>
    <source>
        <strain evidence="3">sbr112.9</strain>
    </source>
</reference>
<evidence type="ECO:0000313" key="2">
    <source>
        <dbReference type="EMBL" id="POM63305.1"/>
    </source>
</evidence>
<evidence type="ECO:0000313" key="3">
    <source>
        <dbReference type="Proteomes" id="UP000237271"/>
    </source>
</evidence>
<gene>
    <name evidence="2" type="ORF">PHPALM_27392</name>
</gene>
<protein>
    <recommendedName>
        <fullName evidence="4">Eukaryotic/viral aspartic protease</fullName>
    </recommendedName>
</protein>
<dbReference type="InterPro" id="IPR021109">
    <property type="entry name" value="Peptidase_aspartic_dom_sf"/>
</dbReference>
<dbReference type="EMBL" id="NCKW01015007">
    <property type="protein sequence ID" value="POM63305.1"/>
    <property type="molecule type" value="Genomic_DNA"/>
</dbReference>
<comment type="caution">
    <text evidence="2">The sequence shown here is derived from an EMBL/GenBank/DDBJ whole genome shotgun (WGS) entry which is preliminary data.</text>
</comment>
<feature type="compositionally biased region" description="Basic and acidic residues" evidence="1">
    <location>
        <begin position="126"/>
        <end position="138"/>
    </location>
</feature>
<dbReference type="Gene3D" id="2.40.70.10">
    <property type="entry name" value="Acid Proteases"/>
    <property type="match status" value="1"/>
</dbReference>
<proteinExistence type="predicted"/>
<feature type="non-terminal residue" evidence="2">
    <location>
        <position position="401"/>
    </location>
</feature>
<evidence type="ECO:0000256" key="1">
    <source>
        <dbReference type="SAM" id="MobiDB-lite"/>
    </source>
</evidence>
<keyword evidence="3" id="KW-1185">Reference proteome</keyword>
<feature type="compositionally biased region" description="Basic and acidic residues" evidence="1">
    <location>
        <begin position="1"/>
        <end position="47"/>
    </location>
</feature>
<sequence>MRRDDRRNDRRRDDKRDGRRDDKRDVRREDRRSDRRREESRDRRIDTADYVVEELYGSTGYTETSRGQLSRDAGLYDSEDSDVYSAYGQDKDAESEDDTVDAGFTNDRSDSARTPRNSARPFRGPTEGRDRRDTSRERQQYGPCAACGGMGHSAHFCRRRCKFCKQVHEVGQCELFRRYEKLASFVKNNVDKSKVPKELQDLYTPKPVVEANFVFAFVGEAGWPEGSVGTDEGMSDRDGNERESEESNADDSAMVSAAATRRKLRLKQYASRDQQIDIQGIGKNRVSTTHKALVKVTLGWKVVYEFEVWIMPHHAGVDLILGTDFMIPAGIRLDLYNSAAKLPDEVMGLRKQYACQTVQQPSSDSVAGSRVSRPTNFGQGNQGLFDQYTGNIGVVPCTFPG</sequence>
<evidence type="ECO:0008006" key="4">
    <source>
        <dbReference type="Google" id="ProtNLM"/>
    </source>
</evidence>
<dbReference type="AlphaFoldDB" id="A0A2P4XCP5"/>
<feature type="region of interest" description="Disordered" evidence="1">
    <location>
        <begin position="1"/>
        <end position="138"/>
    </location>
</feature>